<feature type="transmembrane region" description="Helical" evidence="1">
    <location>
        <begin position="350"/>
        <end position="372"/>
    </location>
</feature>
<feature type="transmembrane region" description="Helical" evidence="1">
    <location>
        <begin position="384"/>
        <end position="406"/>
    </location>
</feature>
<accession>A0A8J3I0F3</accession>
<evidence type="ECO:0000256" key="1">
    <source>
        <dbReference type="SAM" id="Phobius"/>
    </source>
</evidence>
<dbReference type="Proteomes" id="UP000612362">
    <property type="component" value="Unassembled WGS sequence"/>
</dbReference>
<keyword evidence="1" id="KW-0472">Membrane</keyword>
<keyword evidence="1" id="KW-0812">Transmembrane</keyword>
<keyword evidence="1" id="KW-1133">Transmembrane helix</keyword>
<feature type="domain" description="Glycosyltransferase RgtA/B/C/D-like" evidence="2">
    <location>
        <begin position="102"/>
        <end position="244"/>
    </location>
</feature>
<sequence>MRVSFSIDTIRSKPTKDHETKLFRSYLWSILRNWEFYVLLLIAGWLRLYHLGSSEFNTDQAALFRMAYDAVHQGLLPVTSNEASIGFANAPGSIYLLMPATLFTSNPIAGTLLTGSLATLSVAITYIFVHKYYGRMAAIFATFLYAVAPLPLNYSRTLWQPNMMYLFTMLFIFALFRGVVERRKGWFFPACLLLSILYQMHPTTIILGSVLCLAVLLAPTTIRWRDMFYACLGVGIVFFPYLLWQLLTGFHELPLMVMQSRAALIDKQAIFFEGLLLGPYSIRSRPSYPQSFGKLFYPYLQPFEYLILALALVTIIVLSGTVLWRWYQQIRDRRKAEETRQRFWQSWESFMPRPAVAGLAILCAWQILPVLILTRHSAPIFPQYLFMTVPAPFILIGLLPGTLGSWDNARWQRIAKPLLRALYVVLAFLVLAQLMGSVANIRDKTQGYFRDHGSQESASYYEALDSSLAVLEKAEALADQYHARRILIATDRSTELSMYYLGEHTRYPTTVYRADTCLLMPRKEDGPAILIMAPYARTGKALALLNAAKLLGESARLGGSPYLLYALPSASTNEETSSGPVFAPQLQAAPSVVWQDGSESPLVTRWTVRQPYEPGSGKRYVYEMHAQISDTVASLNSSCTLSNAQAGDQLIVSFQLSPTNHVTRPQKVAFQARTYTMEPYNPTYGPFHLATHRLVSSSPASMLAPDGSTLLTLPIS</sequence>
<feature type="transmembrane region" description="Helical" evidence="1">
    <location>
        <begin position="228"/>
        <end position="247"/>
    </location>
</feature>
<keyword evidence="4" id="KW-1185">Reference proteome</keyword>
<gene>
    <name evidence="3" type="ORF">KSX_51870</name>
</gene>
<dbReference type="AlphaFoldDB" id="A0A8J3I0F3"/>
<name>A0A8J3I0F3_9CHLR</name>
<reference evidence="3" key="1">
    <citation type="submission" date="2020-10" db="EMBL/GenBank/DDBJ databases">
        <title>Taxonomic study of unclassified bacteria belonging to the class Ktedonobacteria.</title>
        <authorList>
            <person name="Yabe S."/>
            <person name="Wang C.M."/>
            <person name="Zheng Y."/>
            <person name="Sakai Y."/>
            <person name="Cavaletti L."/>
            <person name="Monciardini P."/>
            <person name="Donadio S."/>
        </authorList>
    </citation>
    <scope>NUCLEOTIDE SEQUENCE</scope>
    <source>
        <strain evidence="3">SOSP1-1</strain>
    </source>
</reference>
<feature type="transmembrane region" description="Helical" evidence="1">
    <location>
        <begin position="186"/>
        <end position="216"/>
    </location>
</feature>
<evidence type="ECO:0000313" key="3">
    <source>
        <dbReference type="EMBL" id="GHO47024.1"/>
    </source>
</evidence>
<dbReference type="InterPro" id="IPR038731">
    <property type="entry name" value="RgtA/B/C-like"/>
</dbReference>
<organism evidence="3 4">
    <name type="scientific">Ktedonospora formicarum</name>
    <dbReference type="NCBI Taxonomy" id="2778364"/>
    <lineage>
        <taxon>Bacteria</taxon>
        <taxon>Bacillati</taxon>
        <taxon>Chloroflexota</taxon>
        <taxon>Ktedonobacteria</taxon>
        <taxon>Ktedonobacterales</taxon>
        <taxon>Ktedonobacteraceae</taxon>
        <taxon>Ktedonospora</taxon>
    </lineage>
</organism>
<feature type="transmembrane region" description="Helical" evidence="1">
    <location>
        <begin position="108"/>
        <end position="129"/>
    </location>
</feature>
<feature type="transmembrane region" description="Helical" evidence="1">
    <location>
        <begin position="305"/>
        <end position="327"/>
    </location>
</feature>
<feature type="transmembrane region" description="Helical" evidence="1">
    <location>
        <begin position="164"/>
        <end position="180"/>
    </location>
</feature>
<dbReference type="Pfam" id="PF13231">
    <property type="entry name" value="PMT_2"/>
    <property type="match status" value="1"/>
</dbReference>
<feature type="transmembrane region" description="Helical" evidence="1">
    <location>
        <begin position="26"/>
        <end position="46"/>
    </location>
</feature>
<dbReference type="EMBL" id="BNJF01000002">
    <property type="protein sequence ID" value="GHO47024.1"/>
    <property type="molecule type" value="Genomic_DNA"/>
</dbReference>
<protein>
    <recommendedName>
        <fullName evidence="2">Glycosyltransferase RgtA/B/C/D-like domain-containing protein</fullName>
    </recommendedName>
</protein>
<evidence type="ECO:0000313" key="4">
    <source>
        <dbReference type="Proteomes" id="UP000612362"/>
    </source>
</evidence>
<proteinExistence type="predicted"/>
<comment type="caution">
    <text evidence="3">The sequence shown here is derived from an EMBL/GenBank/DDBJ whole genome shotgun (WGS) entry which is preliminary data.</text>
</comment>
<evidence type="ECO:0000259" key="2">
    <source>
        <dbReference type="Pfam" id="PF13231"/>
    </source>
</evidence>
<feature type="transmembrane region" description="Helical" evidence="1">
    <location>
        <begin position="418"/>
        <end position="436"/>
    </location>
</feature>